<dbReference type="Gene3D" id="2.40.50.120">
    <property type="match status" value="1"/>
</dbReference>
<reference evidence="1 2" key="1">
    <citation type="journal article" date="2013" name="Nat. Commun.">
        <title>Genome analysis reveals insights into physiology and longevity of the Brandt's bat Myotis brandtii.</title>
        <authorList>
            <person name="Seim I."/>
            <person name="Fang X."/>
            <person name="Xiong Z."/>
            <person name="Lobanov A.V."/>
            <person name="Huang Z."/>
            <person name="Ma S."/>
            <person name="Feng Y."/>
            <person name="Turanov A.A."/>
            <person name="Zhu Y."/>
            <person name="Lenz T.L."/>
            <person name="Gerashchenko M.V."/>
            <person name="Fan D."/>
            <person name="Hee Yim S."/>
            <person name="Yao X."/>
            <person name="Jordan D."/>
            <person name="Xiong Y."/>
            <person name="Ma Y."/>
            <person name="Lyapunov A.N."/>
            <person name="Chen G."/>
            <person name="Kulakova O.I."/>
            <person name="Sun Y."/>
            <person name="Lee S.G."/>
            <person name="Bronson R.T."/>
            <person name="Moskalev A.A."/>
            <person name="Sunyaev S.R."/>
            <person name="Zhang G."/>
            <person name="Krogh A."/>
            <person name="Wang J."/>
            <person name="Gladyshev V.N."/>
        </authorList>
    </citation>
    <scope>NUCLEOTIDE SEQUENCE [LARGE SCALE GENOMIC DNA]</scope>
</reference>
<keyword evidence="2" id="KW-1185">Reference proteome</keyword>
<dbReference type="eggNOG" id="KOG1366">
    <property type="taxonomic scope" value="Eukaryota"/>
</dbReference>
<proteinExistence type="predicted"/>
<dbReference type="EMBL" id="KE161651">
    <property type="protein sequence ID" value="EPQ04774.1"/>
    <property type="molecule type" value="Genomic_DNA"/>
</dbReference>
<organism evidence="1 2">
    <name type="scientific">Myotis brandtii</name>
    <name type="common">Brandt's bat</name>
    <dbReference type="NCBI Taxonomy" id="109478"/>
    <lineage>
        <taxon>Eukaryota</taxon>
        <taxon>Metazoa</taxon>
        <taxon>Chordata</taxon>
        <taxon>Craniata</taxon>
        <taxon>Vertebrata</taxon>
        <taxon>Euteleostomi</taxon>
        <taxon>Mammalia</taxon>
        <taxon>Eutheria</taxon>
        <taxon>Laurasiatheria</taxon>
        <taxon>Chiroptera</taxon>
        <taxon>Yangochiroptera</taxon>
        <taxon>Vespertilionidae</taxon>
        <taxon>Myotis</taxon>
    </lineage>
</organism>
<protein>
    <submittedName>
        <fullName evidence="1">Complement C3</fullName>
    </submittedName>
</protein>
<gene>
    <name evidence="1" type="ORF">D623_10001697</name>
</gene>
<dbReference type="SUPFAM" id="SSF50242">
    <property type="entry name" value="TIMP-like"/>
    <property type="match status" value="1"/>
</dbReference>
<name>S7MJY7_MYOBR</name>
<dbReference type="Proteomes" id="UP000052978">
    <property type="component" value="Unassembled WGS sequence"/>
</dbReference>
<evidence type="ECO:0000313" key="1">
    <source>
        <dbReference type="EMBL" id="EPQ04774.1"/>
    </source>
</evidence>
<dbReference type="InterPro" id="IPR008993">
    <property type="entry name" value="TIMP-like_OB-fold"/>
</dbReference>
<dbReference type="AlphaFoldDB" id="S7MJY7"/>
<sequence>MHQSDDQVTPDDRLDKACEPGVDYGPLLTCPVSLLPSIKYIIGKETWVELWPEADECQDDENKKLCRDLASFRESLVVFGCPN</sequence>
<accession>S7MJY7</accession>
<evidence type="ECO:0000313" key="2">
    <source>
        <dbReference type="Proteomes" id="UP000052978"/>
    </source>
</evidence>